<sequence length="161" mass="17358">MNAVGKAQQTTTETSLAAQGDRSVGHLQKRVIPLIILGLIGLLVIASFATMMGEMEKKSRQTAGELLDYLDITFWDRGGGKPEPTCSAYMYYSSSCAALGNSWSSHCSEGGEKVYDESCRGLFTDGAKACGFLGCSSLCMCSLMTMQIKEAETCFIGYKIK</sequence>
<evidence type="ECO:0000313" key="3">
    <source>
        <dbReference type="Proteomes" id="UP000807306"/>
    </source>
</evidence>
<comment type="caution">
    <text evidence="2">The sequence shown here is derived from an EMBL/GenBank/DDBJ whole genome shotgun (WGS) entry which is preliminary data.</text>
</comment>
<accession>A0A9P6EED4</accession>
<dbReference type="AlphaFoldDB" id="A0A9P6EED4"/>
<name>A0A9P6EED4_9AGAR</name>
<keyword evidence="1" id="KW-0472">Membrane</keyword>
<feature type="transmembrane region" description="Helical" evidence="1">
    <location>
        <begin position="31"/>
        <end position="51"/>
    </location>
</feature>
<evidence type="ECO:0000256" key="1">
    <source>
        <dbReference type="SAM" id="Phobius"/>
    </source>
</evidence>
<keyword evidence="1" id="KW-1133">Transmembrane helix</keyword>
<dbReference type="OrthoDB" id="3361907at2759"/>
<proteinExistence type="predicted"/>
<gene>
    <name evidence="2" type="ORF">CPB83DRAFT_389699</name>
</gene>
<protein>
    <submittedName>
        <fullName evidence="2">Uncharacterized protein</fullName>
    </submittedName>
</protein>
<keyword evidence="3" id="KW-1185">Reference proteome</keyword>
<evidence type="ECO:0000313" key="2">
    <source>
        <dbReference type="EMBL" id="KAF9527527.1"/>
    </source>
</evidence>
<organism evidence="2 3">
    <name type="scientific">Crepidotus variabilis</name>
    <dbReference type="NCBI Taxonomy" id="179855"/>
    <lineage>
        <taxon>Eukaryota</taxon>
        <taxon>Fungi</taxon>
        <taxon>Dikarya</taxon>
        <taxon>Basidiomycota</taxon>
        <taxon>Agaricomycotina</taxon>
        <taxon>Agaricomycetes</taxon>
        <taxon>Agaricomycetidae</taxon>
        <taxon>Agaricales</taxon>
        <taxon>Agaricineae</taxon>
        <taxon>Crepidotaceae</taxon>
        <taxon>Crepidotus</taxon>
    </lineage>
</organism>
<dbReference type="EMBL" id="MU157860">
    <property type="protein sequence ID" value="KAF9527527.1"/>
    <property type="molecule type" value="Genomic_DNA"/>
</dbReference>
<keyword evidence="1" id="KW-0812">Transmembrane</keyword>
<dbReference type="Proteomes" id="UP000807306">
    <property type="component" value="Unassembled WGS sequence"/>
</dbReference>
<reference evidence="2" key="1">
    <citation type="submission" date="2020-11" db="EMBL/GenBank/DDBJ databases">
        <authorList>
            <consortium name="DOE Joint Genome Institute"/>
            <person name="Ahrendt S."/>
            <person name="Riley R."/>
            <person name="Andreopoulos W."/>
            <person name="Labutti K."/>
            <person name="Pangilinan J."/>
            <person name="Ruiz-Duenas F.J."/>
            <person name="Barrasa J.M."/>
            <person name="Sanchez-Garcia M."/>
            <person name="Camarero S."/>
            <person name="Miyauchi S."/>
            <person name="Serrano A."/>
            <person name="Linde D."/>
            <person name="Babiker R."/>
            <person name="Drula E."/>
            <person name="Ayuso-Fernandez I."/>
            <person name="Pacheco R."/>
            <person name="Padilla G."/>
            <person name="Ferreira P."/>
            <person name="Barriuso J."/>
            <person name="Kellner H."/>
            <person name="Castanera R."/>
            <person name="Alfaro M."/>
            <person name="Ramirez L."/>
            <person name="Pisabarro A.G."/>
            <person name="Kuo A."/>
            <person name="Tritt A."/>
            <person name="Lipzen A."/>
            <person name="He G."/>
            <person name="Yan M."/>
            <person name="Ng V."/>
            <person name="Cullen D."/>
            <person name="Martin F."/>
            <person name="Rosso M.-N."/>
            <person name="Henrissat B."/>
            <person name="Hibbett D."/>
            <person name="Martinez A.T."/>
            <person name="Grigoriev I.V."/>
        </authorList>
    </citation>
    <scope>NUCLEOTIDE SEQUENCE</scope>
    <source>
        <strain evidence="2">CBS 506.95</strain>
    </source>
</reference>